<evidence type="ECO:0000256" key="2">
    <source>
        <dbReference type="ARBA" id="ARBA00009759"/>
    </source>
</evidence>
<reference evidence="7" key="1">
    <citation type="submission" date="2010-04" db="EMBL/GenBank/DDBJ databases">
        <authorList>
            <person name="Reid K.E."/>
            <person name="Liao N."/>
            <person name="Chan S."/>
            <person name="Docking R."/>
            <person name="Taylor G."/>
            <person name="Moore R."/>
            <person name="Mayo M."/>
            <person name="Munro S."/>
            <person name="King J."/>
            <person name="Yanchuk A."/>
            <person name="Holt R."/>
            <person name="Jones S."/>
            <person name="Marra M."/>
            <person name="Ritland C.E."/>
            <person name="Ritland K."/>
            <person name="Bohlmann J."/>
        </authorList>
    </citation>
    <scope>NUCLEOTIDE SEQUENCE</scope>
    <source>
        <tissue evidence="7">Buds collected with no treatment. Collection October 2007</tissue>
    </source>
</reference>
<dbReference type="GO" id="GO:0000103">
    <property type="term" value="P:sulfate assimilation"/>
    <property type="evidence" value="ECO:0007669"/>
    <property type="project" value="TreeGrafter"/>
</dbReference>
<dbReference type="Gene3D" id="3.40.190.80">
    <property type="match status" value="1"/>
</dbReference>
<dbReference type="AlphaFoldDB" id="D5A915"/>
<sequence>MKAICLPSSLPCFTRAPRIHRVRSELSFLAGNANYRRELEAAVDVVQKACRLCVDLFQKDRGILEKSDRTPVTVADFGVQALVSMELTRLFPSIPLVAEEDSSQLLLDLETSHQHANDASNSLVEAVSNAVANSLSLQADLLNYDELLKAIDRGGKETTSLEEEPATYWVLDPIDGTRGFLRGGMALYVVGLALVVEGRPILGVMGCPNWDKDSTNIAENLARGMTNKNEITDFTRTGAIMAACYGFGTWMKMIPLNTINVDVDESHNGWIRCSVDKCDSLWEARFCIADRETWELLPLSNALEATSAPKGFGERWKPTIIPTCCGSLCKYFTVAMGRASVFLLQVKSQPSVKVWDHAVGMICVSEAGGEVTGWDGSEMFLASDGVGRRSITPGGGGILVTNGTLHNHLLDMI</sequence>
<dbReference type="PROSITE" id="PS00629">
    <property type="entry name" value="IMP_1"/>
    <property type="match status" value="1"/>
</dbReference>
<feature type="binding site" evidence="6">
    <location>
        <position position="172"/>
    </location>
    <ligand>
        <name>Mg(2+)</name>
        <dbReference type="ChEBI" id="CHEBI:18420"/>
        <label>1</label>
        <note>catalytic</note>
    </ligand>
</feature>
<dbReference type="EMBL" id="BT122665">
    <property type="protein sequence ID" value="ADE76034.1"/>
    <property type="molecule type" value="mRNA"/>
</dbReference>
<evidence type="ECO:0000256" key="6">
    <source>
        <dbReference type="PIRSR" id="PIRSR600760-2"/>
    </source>
</evidence>
<evidence type="ECO:0008006" key="8">
    <source>
        <dbReference type="Google" id="ProtNLM"/>
    </source>
</evidence>
<accession>D5A915</accession>
<dbReference type="GO" id="GO:0008441">
    <property type="term" value="F:3'(2'),5'-bisphosphate nucleotidase activity"/>
    <property type="evidence" value="ECO:0007669"/>
    <property type="project" value="TreeGrafter"/>
</dbReference>
<dbReference type="InterPro" id="IPR000760">
    <property type="entry name" value="Inositol_monophosphatase-like"/>
</dbReference>
<keyword evidence="5 6" id="KW-0460">Magnesium</keyword>
<protein>
    <recommendedName>
        <fullName evidence="8">3'(2'),5'-bisphosphate nucleotidase</fullName>
    </recommendedName>
</protein>
<evidence type="ECO:0000256" key="3">
    <source>
        <dbReference type="ARBA" id="ARBA00022723"/>
    </source>
</evidence>
<comment type="cofactor">
    <cofactor evidence="1 6">
        <name>Mg(2+)</name>
        <dbReference type="ChEBI" id="CHEBI:18420"/>
    </cofactor>
</comment>
<dbReference type="InterPro" id="IPR020583">
    <property type="entry name" value="Inositol_monoP_metal-BS"/>
</dbReference>
<feature type="binding site" evidence="6">
    <location>
        <position position="174"/>
    </location>
    <ligand>
        <name>Mg(2+)</name>
        <dbReference type="ChEBI" id="CHEBI:18420"/>
        <label>1</label>
        <note>catalytic</note>
    </ligand>
</feature>
<dbReference type="Pfam" id="PF00459">
    <property type="entry name" value="Inositol_P"/>
    <property type="match status" value="1"/>
</dbReference>
<dbReference type="PANTHER" id="PTHR43200">
    <property type="entry name" value="PHOSPHATASE"/>
    <property type="match status" value="1"/>
</dbReference>
<dbReference type="Gene3D" id="3.30.540.10">
    <property type="entry name" value="Fructose-1,6-Bisphosphatase, subunit A, domain 1"/>
    <property type="match status" value="1"/>
</dbReference>
<dbReference type="SUPFAM" id="SSF56655">
    <property type="entry name" value="Carbohydrate phosphatase"/>
    <property type="match status" value="1"/>
</dbReference>
<keyword evidence="4" id="KW-0378">Hydrolase</keyword>
<name>D5A915_PICSI</name>
<dbReference type="InterPro" id="IPR051090">
    <property type="entry name" value="Inositol_monoP_superfamily"/>
</dbReference>
<keyword evidence="3 6" id="KW-0479">Metal-binding</keyword>
<dbReference type="GO" id="GO:0046872">
    <property type="term" value="F:metal ion binding"/>
    <property type="evidence" value="ECO:0007669"/>
    <property type="project" value="UniProtKB-KW"/>
</dbReference>
<feature type="binding site" evidence="6">
    <location>
        <position position="99"/>
    </location>
    <ligand>
        <name>Mg(2+)</name>
        <dbReference type="ChEBI" id="CHEBI:18420"/>
        <label>1</label>
        <note>catalytic</note>
    </ligand>
</feature>
<comment type="similarity">
    <text evidence="2">Belongs to the inositol monophosphatase superfamily.</text>
</comment>
<proteinExistence type="evidence at transcript level"/>
<evidence type="ECO:0000256" key="1">
    <source>
        <dbReference type="ARBA" id="ARBA00001946"/>
    </source>
</evidence>
<feature type="binding site" evidence="6">
    <location>
        <position position="175"/>
    </location>
    <ligand>
        <name>Mg(2+)</name>
        <dbReference type="ChEBI" id="CHEBI:18420"/>
        <label>1</label>
        <note>catalytic</note>
    </ligand>
</feature>
<organism evidence="7">
    <name type="scientific">Picea sitchensis</name>
    <name type="common">Sitka spruce</name>
    <name type="synonym">Pinus sitchensis</name>
    <dbReference type="NCBI Taxonomy" id="3332"/>
    <lineage>
        <taxon>Eukaryota</taxon>
        <taxon>Viridiplantae</taxon>
        <taxon>Streptophyta</taxon>
        <taxon>Embryophyta</taxon>
        <taxon>Tracheophyta</taxon>
        <taxon>Spermatophyta</taxon>
        <taxon>Pinopsida</taxon>
        <taxon>Pinidae</taxon>
        <taxon>Conifers I</taxon>
        <taxon>Pinales</taxon>
        <taxon>Pinaceae</taxon>
        <taxon>Picea</taxon>
    </lineage>
</organism>
<evidence type="ECO:0000256" key="5">
    <source>
        <dbReference type="ARBA" id="ARBA00022842"/>
    </source>
</evidence>
<feature type="binding site" evidence="6">
    <location>
        <position position="356"/>
    </location>
    <ligand>
        <name>Mg(2+)</name>
        <dbReference type="ChEBI" id="CHEBI:18420"/>
        <label>1</label>
        <note>catalytic</note>
    </ligand>
</feature>
<evidence type="ECO:0000256" key="4">
    <source>
        <dbReference type="ARBA" id="ARBA00022801"/>
    </source>
</evidence>
<evidence type="ECO:0000313" key="7">
    <source>
        <dbReference type="EMBL" id="ADE76034.1"/>
    </source>
</evidence>
<dbReference type="PANTHER" id="PTHR43200:SF4">
    <property type="entry name" value="PAP-SPECIFIC PHOSPHATASE, MITOCHONDRIAL-RELATED"/>
    <property type="match status" value="1"/>
</dbReference>